<dbReference type="PRINTS" id="PR01415">
    <property type="entry name" value="ANKYRIN"/>
</dbReference>
<dbReference type="PANTHER" id="PTHR24171">
    <property type="entry name" value="ANKYRIN REPEAT DOMAIN-CONTAINING PROTEIN 39-RELATED"/>
    <property type="match status" value="1"/>
</dbReference>
<dbReference type="InterPro" id="IPR036770">
    <property type="entry name" value="Ankyrin_rpt-contain_sf"/>
</dbReference>
<evidence type="ECO:0000256" key="2">
    <source>
        <dbReference type="ARBA" id="ARBA00023043"/>
    </source>
</evidence>
<feature type="region of interest" description="Disordered" evidence="4">
    <location>
        <begin position="1"/>
        <end position="22"/>
    </location>
</feature>
<feature type="repeat" description="ANK" evidence="3">
    <location>
        <begin position="91"/>
        <end position="123"/>
    </location>
</feature>
<evidence type="ECO:0000313" key="6">
    <source>
        <dbReference type="Proteomes" id="UP000039865"/>
    </source>
</evidence>
<sequence>MESSVENQQKIELNEGNEEEEVEMSYEDYLVYSARLGEFDDVKMSIEEKVDPNYADESGNTALHMACANNFIEIAKYLLINGANPNLKNQSNNTPLHWAALNGRVEIVELLLEHKADPNIKNEFDRIPFEEALQNGFANVGVIEQVELIFSQEILAKVSILSDDKVYTSIQEMPEDQEEEKKGDDLFGDELADDIQEDDDKRSIVSEEAIRQEEAKPLTEEQLKSIEERKQKEEQQKLQEINQQMKDKFNMQEFEIEVKKIDENQIL</sequence>
<dbReference type="Proteomes" id="UP000039865">
    <property type="component" value="Unassembled WGS sequence"/>
</dbReference>
<keyword evidence="1" id="KW-0677">Repeat</keyword>
<dbReference type="PANTHER" id="PTHR24171:SF8">
    <property type="entry name" value="BRCA1-ASSOCIATED RING DOMAIN PROTEIN 1"/>
    <property type="match status" value="1"/>
</dbReference>
<feature type="compositionally biased region" description="Basic and acidic residues" evidence="4">
    <location>
        <begin position="199"/>
        <end position="237"/>
    </location>
</feature>
<dbReference type="OrthoDB" id="292939at2759"/>
<feature type="repeat" description="ANK" evidence="3">
    <location>
        <begin position="58"/>
        <end position="90"/>
    </location>
</feature>
<dbReference type="SMART" id="SM00248">
    <property type="entry name" value="ANK"/>
    <property type="match status" value="2"/>
</dbReference>
<dbReference type="InterPro" id="IPR002110">
    <property type="entry name" value="Ankyrin_rpt"/>
</dbReference>
<keyword evidence="6" id="KW-1185">Reference proteome</keyword>
<evidence type="ECO:0000256" key="3">
    <source>
        <dbReference type="PROSITE-ProRule" id="PRU00023"/>
    </source>
</evidence>
<dbReference type="SUPFAM" id="SSF48403">
    <property type="entry name" value="Ankyrin repeat"/>
    <property type="match status" value="1"/>
</dbReference>
<evidence type="ECO:0000256" key="4">
    <source>
        <dbReference type="SAM" id="MobiDB-lite"/>
    </source>
</evidence>
<dbReference type="PROSITE" id="PS50088">
    <property type="entry name" value="ANK_REPEAT"/>
    <property type="match status" value="2"/>
</dbReference>
<dbReference type="InParanoid" id="A0A078BB53"/>
<organism evidence="5 6">
    <name type="scientific">Stylonychia lemnae</name>
    <name type="common">Ciliate</name>
    <dbReference type="NCBI Taxonomy" id="5949"/>
    <lineage>
        <taxon>Eukaryota</taxon>
        <taxon>Sar</taxon>
        <taxon>Alveolata</taxon>
        <taxon>Ciliophora</taxon>
        <taxon>Intramacronucleata</taxon>
        <taxon>Spirotrichea</taxon>
        <taxon>Stichotrichia</taxon>
        <taxon>Sporadotrichida</taxon>
        <taxon>Oxytrichidae</taxon>
        <taxon>Stylonychinae</taxon>
        <taxon>Stylonychia</taxon>
    </lineage>
</organism>
<gene>
    <name evidence="5" type="primary">Contig17049.g18157</name>
    <name evidence="5" type="ORF">STYLEM_20571</name>
</gene>
<dbReference type="EMBL" id="CCKQ01019400">
    <property type="protein sequence ID" value="CDW91416.1"/>
    <property type="molecule type" value="Genomic_DNA"/>
</dbReference>
<reference evidence="5 6" key="1">
    <citation type="submission" date="2014-06" db="EMBL/GenBank/DDBJ databases">
        <authorList>
            <person name="Swart Estienne"/>
        </authorList>
    </citation>
    <scope>NUCLEOTIDE SEQUENCE [LARGE SCALE GENOMIC DNA]</scope>
    <source>
        <strain evidence="5 6">130c</strain>
    </source>
</reference>
<dbReference type="GO" id="GO:0085020">
    <property type="term" value="P:protein K6-linked ubiquitination"/>
    <property type="evidence" value="ECO:0007669"/>
    <property type="project" value="TreeGrafter"/>
</dbReference>
<dbReference type="PROSITE" id="PS50297">
    <property type="entry name" value="ANK_REP_REGION"/>
    <property type="match status" value="2"/>
</dbReference>
<evidence type="ECO:0000313" key="5">
    <source>
        <dbReference type="EMBL" id="CDW91416.1"/>
    </source>
</evidence>
<accession>A0A078BB53</accession>
<feature type="region of interest" description="Disordered" evidence="4">
    <location>
        <begin position="194"/>
        <end position="237"/>
    </location>
</feature>
<dbReference type="Pfam" id="PF12796">
    <property type="entry name" value="Ank_2"/>
    <property type="match status" value="1"/>
</dbReference>
<dbReference type="GO" id="GO:0004842">
    <property type="term" value="F:ubiquitin-protein transferase activity"/>
    <property type="evidence" value="ECO:0007669"/>
    <property type="project" value="TreeGrafter"/>
</dbReference>
<dbReference type="AlphaFoldDB" id="A0A078BB53"/>
<proteinExistence type="predicted"/>
<protein>
    <submittedName>
        <fullName evidence="5">Ankyrin repeat domain-containing protein</fullName>
    </submittedName>
</protein>
<name>A0A078BB53_STYLE</name>
<keyword evidence="2 3" id="KW-0040">ANK repeat</keyword>
<evidence type="ECO:0000256" key="1">
    <source>
        <dbReference type="ARBA" id="ARBA00022737"/>
    </source>
</evidence>
<feature type="compositionally biased region" description="Polar residues" evidence="4">
    <location>
        <begin position="1"/>
        <end position="11"/>
    </location>
</feature>
<dbReference type="Gene3D" id="1.25.40.20">
    <property type="entry name" value="Ankyrin repeat-containing domain"/>
    <property type="match status" value="2"/>
</dbReference>